<dbReference type="Proteomes" id="UP000292884">
    <property type="component" value="Unassembled WGS sequence"/>
</dbReference>
<accession>A0A4R0MRI1</accession>
<keyword evidence="1" id="KW-0472">Membrane</keyword>
<proteinExistence type="predicted"/>
<sequence>MENKPTKLATTAFLILIYTTVEMPSYLKYSMLAVATISFIITVVQLYEEHKSTQISSKAKK</sequence>
<feature type="transmembrane region" description="Helical" evidence="1">
    <location>
        <begin position="29"/>
        <end position="47"/>
    </location>
</feature>
<reference evidence="2 3" key="1">
    <citation type="submission" date="2019-02" db="EMBL/GenBank/DDBJ databases">
        <title>Pedobacter sp. RP-1-13 sp. nov., isolated from Arctic soil.</title>
        <authorList>
            <person name="Dahal R.H."/>
        </authorList>
    </citation>
    <scope>NUCLEOTIDE SEQUENCE [LARGE SCALE GENOMIC DNA]</scope>
    <source>
        <strain evidence="2 3">RP-1-13</strain>
    </source>
</reference>
<dbReference type="OrthoDB" id="772841at2"/>
<dbReference type="RefSeq" id="WP_131554505.1">
    <property type="nucleotide sequence ID" value="NZ_SJSK01000004.1"/>
</dbReference>
<keyword evidence="1" id="KW-0812">Transmembrane</keyword>
<dbReference type="EMBL" id="SJSK01000004">
    <property type="protein sequence ID" value="TCC89518.1"/>
    <property type="molecule type" value="Genomic_DNA"/>
</dbReference>
<dbReference type="AlphaFoldDB" id="A0A4R0MRI1"/>
<gene>
    <name evidence="2" type="ORF">EZ428_17660</name>
</gene>
<evidence type="ECO:0000313" key="2">
    <source>
        <dbReference type="EMBL" id="TCC89518.1"/>
    </source>
</evidence>
<organism evidence="2 3">
    <name type="scientific">Pedobacter frigiditerrae</name>
    <dbReference type="NCBI Taxonomy" id="2530452"/>
    <lineage>
        <taxon>Bacteria</taxon>
        <taxon>Pseudomonadati</taxon>
        <taxon>Bacteroidota</taxon>
        <taxon>Sphingobacteriia</taxon>
        <taxon>Sphingobacteriales</taxon>
        <taxon>Sphingobacteriaceae</taxon>
        <taxon>Pedobacter</taxon>
    </lineage>
</organism>
<name>A0A4R0MRI1_9SPHI</name>
<comment type="caution">
    <text evidence="2">The sequence shown here is derived from an EMBL/GenBank/DDBJ whole genome shotgun (WGS) entry which is preliminary data.</text>
</comment>
<evidence type="ECO:0000256" key="1">
    <source>
        <dbReference type="SAM" id="Phobius"/>
    </source>
</evidence>
<keyword evidence="1" id="KW-1133">Transmembrane helix</keyword>
<keyword evidence="3" id="KW-1185">Reference proteome</keyword>
<evidence type="ECO:0000313" key="3">
    <source>
        <dbReference type="Proteomes" id="UP000292884"/>
    </source>
</evidence>
<protein>
    <submittedName>
        <fullName evidence="2">Uncharacterized protein</fullName>
    </submittedName>
</protein>